<dbReference type="SUPFAM" id="SSF53901">
    <property type="entry name" value="Thiolase-like"/>
    <property type="match status" value="1"/>
</dbReference>
<dbReference type="RefSeq" id="WP_119853025.1">
    <property type="nucleotide sequence ID" value="NZ_QYSE01000002.1"/>
</dbReference>
<evidence type="ECO:0000313" key="3">
    <source>
        <dbReference type="Proteomes" id="UP000265938"/>
    </source>
</evidence>
<dbReference type="InterPro" id="IPR016039">
    <property type="entry name" value="Thiolase-like"/>
</dbReference>
<dbReference type="EMBL" id="QYSE01000002">
    <property type="protein sequence ID" value="RJF35541.1"/>
    <property type="molecule type" value="Genomic_DNA"/>
</dbReference>
<gene>
    <name evidence="2" type="ORF">D4741_11220</name>
</gene>
<dbReference type="InterPro" id="IPR014030">
    <property type="entry name" value="Ketoacyl_synth_N"/>
</dbReference>
<proteinExistence type="predicted"/>
<accession>A0A3A3EJ87</accession>
<dbReference type="AlphaFoldDB" id="A0A3A3EJ87"/>
<feature type="domain" description="Beta-ketoacyl synthase-like N-terminal" evidence="1">
    <location>
        <begin position="22"/>
        <end position="230"/>
    </location>
</feature>
<comment type="caution">
    <text evidence="2">The sequence shown here is derived from an EMBL/GenBank/DDBJ whole genome shotgun (WGS) entry which is preliminary data.</text>
</comment>
<protein>
    <submittedName>
        <fullName evidence="2">3-oxoacyl-[ACP] synthase</fullName>
    </submittedName>
</protein>
<organism evidence="2 3">
    <name type="scientific">Pseudoalteromonas gelatinilytica</name>
    <dbReference type="NCBI Taxonomy" id="1703256"/>
    <lineage>
        <taxon>Bacteria</taxon>
        <taxon>Pseudomonadati</taxon>
        <taxon>Pseudomonadota</taxon>
        <taxon>Gammaproteobacteria</taxon>
        <taxon>Alteromonadales</taxon>
        <taxon>Pseudoalteromonadaceae</taxon>
        <taxon>Pseudoalteromonas</taxon>
    </lineage>
</organism>
<evidence type="ECO:0000313" key="2">
    <source>
        <dbReference type="EMBL" id="RJF35541.1"/>
    </source>
</evidence>
<sequence length="236" mass="25941">MKFVVEKLSLWVAPEQQIAEISHLNLADLDLSWVAPMQRRRLSPFMKMALHTMHQAQGEYQQLAVNFSSRHGDLPKTAQLLHSLVEQEPLSPTAFGLSVHNAVTGLFSIIAKNKAPMNAIAGGQDSIISAMIDGFARVHSGVEQQILIAHAESVLPDEYLPFSDEQQIAHSVSFVLSTAQTGKPYFELTKLSESEHTQSDSCLPLSLQLAAALTSKGSQSLLSHQQSAWMLQYHGD</sequence>
<dbReference type="Pfam" id="PF13723">
    <property type="entry name" value="Ketoacyl-synt_2"/>
    <property type="match status" value="1"/>
</dbReference>
<evidence type="ECO:0000259" key="1">
    <source>
        <dbReference type="Pfam" id="PF13723"/>
    </source>
</evidence>
<reference evidence="2 3" key="1">
    <citation type="submission" date="2018-09" db="EMBL/GenBank/DDBJ databases">
        <title>Identification of marine bacteria producing industrial enzymes.</title>
        <authorList>
            <person name="Cheng T.H."/>
            <person name="Saidin J."/>
            <person name="Muhd D.D."/>
            <person name="Isa M.N.M."/>
            <person name="Bakar M.F.A."/>
            <person name="Ismail N."/>
        </authorList>
    </citation>
    <scope>NUCLEOTIDE SEQUENCE [LARGE SCALE GENOMIC DNA]</scope>
    <source>
        <strain evidence="2 3">MNAD 1.6</strain>
    </source>
</reference>
<dbReference type="GO" id="GO:0016746">
    <property type="term" value="F:acyltransferase activity"/>
    <property type="evidence" value="ECO:0007669"/>
    <property type="project" value="InterPro"/>
</dbReference>
<name>A0A3A3EJ87_9GAMM</name>
<dbReference type="Proteomes" id="UP000265938">
    <property type="component" value="Unassembled WGS sequence"/>
</dbReference>